<evidence type="ECO:0000313" key="4">
    <source>
        <dbReference type="Proteomes" id="UP000235547"/>
    </source>
</evidence>
<accession>A0A2N7UGW8</accession>
<keyword evidence="2" id="KW-1133">Transmembrane helix</keyword>
<dbReference type="CDD" id="cd01324">
    <property type="entry name" value="cbb3_Oxidase_CcoQ"/>
    <property type="match status" value="1"/>
</dbReference>
<proteinExistence type="predicted"/>
<keyword evidence="2" id="KW-0812">Transmembrane</keyword>
<dbReference type="Proteomes" id="UP000235547">
    <property type="component" value="Unassembled WGS sequence"/>
</dbReference>
<dbReference type="InterPro" id="IPR008621">
    <property type="entry name" value="Cbb3-typ_cyt_oxidase_comp"/>
</dbReference>
<name>A0A2N7UGW8_9GAMM</name>
<feature type="compositionally biased region" description="Basic and acidic residues" evidence="1">
    <location>
        <begin position="61"/>
        <end position="79"/>
    </location>
</feature>
<dbReference type="RefSeq" id="WP_102588427.1">
    <property type="nucleotide sequence ID" value="NZ_BNAE01000001.1"/>
</dbReference>
<dbReference type="Pfam" id="PF05545">
    <property type="entry name" value="FixQ"/>
    <property type="match status" value="1"/>
</dbReference>
<feature type="region of interest" description="Disordered" evidence="1">
    <location>
        <begin position="41"/>
        <end position="79"/>
    </location>
</feature>
<dbReference type="EMBL" id="PNRG01000025">
    <property type="protein sequence ID" value="PMR79664.1"/>
    <property type="molecule type" value="Genomic_DNA"/>
</dbReference>
<gene>
    <name evidence="3" type="ORF">C1H70_11215</name>
</gene>
<evidence type="ECO:0000313" key="3">
    <source>
        <dbReference type="EMBL" id="PMR79664.1"/>
    </source>
</evidence>
<reference evidence="3 4" key="1">
    <citation type="submission" date="2018-01" db="EMBL/GenBank/DDBJ databases">
        <title>Halomonas endophytica sp. nov., isolated from storage liquid in the stems of Populus euphratica.</title>
        <authorList>
            <person name="Chen C."/>
        </authorList>
    </citation>
    <scope>NUCLEOTIDE SEQUENCE [LARGE SCALE GENOMIC DNA]</scope>
    <source>
        <strain evidence="3 4">BZ-SZ-XJ27</strain>
    </source>
</reference>
<keyword evidence="4" id="KW-1185">Reference proteome</keyword>
<comment type="caution">
    <text evidence="3">The sequence shown here is derived from an EMBL/GenBank/DDBJ whole genome shotgun (WGS) entry which is preliminary data.</text>
</comment>
<evidence type="ECO:0000256" key="2">
    <source>
        <dbReference type="SAM" id="Phobius"/>
    </source>
</evidence>
<protein>
    <submittedName>
        <fullName evidence="3">CcoQ/FixQ family Cbb3-type cytochrome c oxidase assembly chaperone</fullName>
    </submittedName>
</protein>
<dbReference type="OrthoDB" id="6402501at2"/>
<organism evidence="3 4">
    <name type="scientific">Halomonas urumqiensis</name>
    <dbReference type="NCBI Taxonomy" id="1684789"/>
    <lineage>
        <taxon>Bacteria</taxon>
        <taxon>Pseudomonadati</taxon>
        <taxon>Pseudomonadota</taxon>
        <taxon>Gammaproteobacteria</taxon>
        <taxon>Oceanospirillales</taxon>
        <taxon>Halomonadaceae</taxon>
        <taxon>Halomonas</taxon>
    </lineage>
</organism>
<dbReference type="AlphaFoldDB" id="A0A2N7UGW8"/>
<keyword evidence="2" id="KW-0472">Membrane</keyword>
<sequence>MDTGTFRGIITGLLILAFIGITVWAYSRRRKPDFDEAANLPFADEDELNRDAHHSPQQPKSEGDSRHVDSRKNKGDRNT</sequence>
<evidence type="ECO:0000256" key="1">
    <source>
        <dbReference type="SAM" id="MobiDB-lite"/>
    </source>
</evidence>
<feature type="transmembrane region" description="Helical" evidence="2">
    <location>
        <begin position="6"/>
        <end position="26"/>
    </location>
</feature>